<keyword evidence="3" id="KW-0998">Cell outer membrane</keyword>
<dbReference type="InterPro" id="IPR037066">
    <property type="entry name" value="Plug_dom_sf"/>
</dbReference>
<evidence type="ECO:0000313" key="8">
    <source>
        <dbReference type="Proteomes" id="UP000293162"/>
    </source>
</evidence>
<accession>A0A4Q5LU91</accession>
<dbReference type="InterPro" id="IPR012910">
    <property type="entry name" value="Plug_dom"/>
</dbReference>
<dbReference type="PANTHER" id="PTHR40980">
    <property type="entry name" value="PLUG DOMAIN-CONTAINING PROTEIN"/>
    <property type="match status" value="1"/>
</dbReference>
<dbReference type="SUPFAM" id="SSF49478">
    <property type="entry name" value="Cna protein B-type domain"/>
    <property type="match status" value="1"/>
</dbReference>
<dbReference type="Proteomes" id="UP000293162">
    <property type="component" value="Unassembled WGS sequence"/>
</dbReference>
<evidence type="ECO:0000256" key="1">
    <source>
        <dbReference type="ARBA" id="ARBA00004442"/>
    </source>
</evidence>
<dbReference type="EMBL" id="SEWF01000061">
    <property type="protein sequence ID" value="RYU93003.1"/>
    <property type="molecule type" value="Genomic_DNA"/>
</dbReference>
<feature type="domain" description="TonB-dependent receptor plug" evidence="5">
    <location>
        <begin position="144"/>
        <end position="222"/>
    </location>
</feature>
<dbReference type="Pfam" id="PF14905">
    <property type="entry name" value="OMP_b-brl_3"/>
    <property type="match status" value="1"/>
</dbReference>
<dbReference type="InterPro" id="IPR041700">
    <property type="entry name" value="OMP_b-brl_3"/>
</dbReference>
<dbReference type="RefSeq" id="WP_130023848.1">
    <property type="nucleotide sequence ID" value="NZ_SEWF01000061.1"/>
</dbReference>
<dbReference type="GO" id="GO:0009279">
    <property type="term" value="C:cell outer membrane"/>
    <property type="evidence" value="ECO:0007669"/>
    <property type="project" value="UniProtKB-SubCell"/>
</dbReference>
<keyword evidence="4" id="KW-0732">Signal</keyword>
<gene>
    <name evidence="7" type="ORF">EWM59_24300</name>
</gene>
<keyword evidence="2" id="KW-0472">Membrane</keyword>
<keyword evidence="8" id="KW-1185">Reference proteome</keyword>
<keyword evidence="7" id="KW-0675">Receptor</keyword>
<reference evidence="7 8" key="1">
    <citation type="submission" date="2019-02" db="EMBL/GenBank/DDBJ databases">
        <title>Bacterial novel species Emticicia sp. 17J42-9 isolated from soil.</title>
        <authorList>
            <person name="Jung H.-Y."/>
        </authorList>
    </citation>
    <scope>NUCLEOTIDE SEQUENCE [LARGE SCALE GENOMIC DNA]</scope>
    <source>
        <strain evidence="7 8">17J42-9</strain>
    </source>
</reference>
<dbReference type="Pfam" id="PF07715">
    <property type="entry name" value="Plug"/>
    <property type="match status" value="1"/>
</dbReference>
<dbReference type="OrthoDB" id="905812at2"/>
<dbReference type="AlphaFoldDB" id="A0A4Q5LU91"/>
<evidence type="ECO:0000256" key="4">
    <source>
        <dbReference type="SAM" id="SignalP"/>
    </source>
</evidence>
<feature type="signal peptide" evidence="4">
    <location>
        <begin position="1"/>
        <end position="18"/>
    </location>
</feature>
<dbReference type="Gene3D" id="2.170.130.10">
    <property type="entry name" value="TonB-dependent receptor, plug domain"/>
    <property type="match status" value="1"/>
</dbReference>
<organism evidence="7 8">
    <name type="scientific">Emticicia agri</name>
    <dbReference type="NCBI Taxonomy" id="2492393"/>
    <lineage>
        <taxon>Bacteria</taxon>
        <taxon>Pseudomonadati</taxon>
        <taxon>Bacteroidota</taxon>
        <taxon>Cytophagia</taxon>
        <taxon>Cytophagales</taxon>
        <taxon>Leadbetterellaceae</taxon>
        <taxon>Emticicia</taxon>
    </lineage>
</organism>
<dbReference type="PANTHER" id="PTHR40980:SF4">
    <property type="entry name" value="TONB-DEPENDENT RECEPTOR-LIKE BETA-BARREL DOMAIN-CONTAINING PROTEIN"/>
    <property type="match status" value="1"/>
</dbReference>
<dbReference type="Gene3D" id="2.40.170.20">
    <property type="entry name" value="TonB-dependent receptor, beta-barrel domain"/>
    <property type="match status" value="1"/>
</dbReference>
<comment type="caution">
    <text evidence="7">The sequence shown here is derived from an EMBL/GenBank/DDBJ whole genome shotgun (WGS) entry which is preliminary data.</text>
</comment>
<feature type="chain" id="PRO_5020190121" evidence="4">
    <location>
        <begin position="19"/>
        <end position="811"/>
    </location>
</feature>
<dbReference type="Gene3D" id="2.60.40.10">
    <property type="entry name" value="Immunoglobulins"/>
    <property type="match status" value="1"/>
</dbReference>
<name>A0A4Q5LU91_9BACT</name>
<dbReference type="InterPro" id="IPR013783">
    <property type="entry name" value="Ig-like_fold"/>
</dbReference>
<feature type="domain" description="Outer membrane protein beta-barrel" evidence="6">
    <location>
        <begin position="380"/>
        <end position="783"/>
    </location>
</feature>
<evidence type="ECO:0000256" key="2">
    <source>
        <dbReference type="ARBA" id="ARBA00023136"/>
    </source>
</evidence>
<dbReference type="SUPFAM" id="SSF56935">
    <property type="entry name" value="Porins"/>
    <property type="match status" value="1"/>
</dbReference>
<dbReference type="Pfam" id="PF13620">
    <property type="entry name" value="CarboxypepD_reg"/>
    <property type="match status" value="1"/>
</dbReference>
<evidence type="ECO:0000259" key="5">
    <source>
        <dbReference type="Pfam" id="PF07715"/>
    </source>
</evidence>
<evidence type="ECO:0000256" key="3">
    <source>
        <dbReference type="ARBA" id="ARBA00023237"/>
    </source>
</evidence>
<evidence type="ECO:0000259" key="6">
    <source>
        <dbReference type="Pfam" id="PF14905"/>
    </source>
</evidence>
<sequence length="811" mass="91969">MKKLLTAYLICMTMPLYAQTLAGKVEGQINDDAKKLVEFANVTLHREKDSTLVKAAITDQQGNFGFENICEGRYFVRVSQVGYQKFKSPVFDLNTANKSVRLSAIELMTDAKALGEVTVRSSKPFIEREIDKIVLNVENSITSAGNSVIEVLEKAPGVTVDADGNVSLKGKQGVLILIDGKPTNLSTTDLANMLRGMAASQIEKIELITNPSAKYDATGNAGIINIRMKRDNKLGMNGSFNLSAGQGLRFKQNAGLNLNYRDKKWNLFGNLTQVNRAGENRTVLNRKFVAGDGSVSTLTQRPTQVPHFSSQNLKIGVDYFLSRKTTIGANINGVLNNILVKASTPSDFKDPNGVITSSNVTNNSNRDRWRNYTLNLNLKHTFDSTGKELTADLDYASYNQRILQNSTTETTYMPGQTLPSPYILRGDLPSDIDIKTIKIDYVHPLGKDSRFEIGAKSSFVSNDGNAQYYLIQDGVEVVDITRTNHFIYHENINAGYINFNTKFKKTGVQLGLRGEQTIAEGHQLSTNATFSRKYFQLFPTVFIRQEINKNHELSLNVGRRIQRPNYQDLNPFKFFLDIYVYREGNPQLQPQFTFNSELAYTFKQQYNITFYHSRTRDIISTVLIQNDVTKVAAQSQQNLNNLETIGYNISFPVKYTQWWNGNLYFENYHNRYWGKFLNGEFNQQLTTFFFNATNTFTIGKNWNAELTGYYQSPFLFGTFKILSQAQIALGLQRQLWQRKGTLKVSVSDPFLTQRNNMIVRYQNMDMTLRRRLDSRVVSVAFNYRFGKSTVAPARRRNGGLEEENRRIQTNG</sequence>
<dbReference type="InterPro" id="IPR036942">
    <property type="entry name" value="Beta-barrel_TonB_sf"/>
</dbReference>
<comment type="subcellular location">
    <subcellularLocation>
        <location evidence="1">Cell outer membrane</location>
    </subcellularLocation>
</comment>
<evidence type="ECO:0000313" key="7">
    <source>
        <dbReference type="EMBL" id="RYU93003.1"/>
    </source>
</evidence>
<protein>
    <submittedName>
        <fullName evidence="7">TonB-dependent receptor</fullName>
    </submittedName>
</protein>
<proteinExistence type="predicted"/>